<keyword evidence="5" id="KW-1185">Reference proteome</keyword>
<dbReference type="GO" id="GO:0006749">
    <property type="term" value="P:glutathione metabolic process"/>
    <property type="evidence" value="ECO:0007669"/>
    <property type="project" value="TreeGrafter"/>
</dbReference>
<dbReference type="CDD" id="cd03042">
    <property type="entry name" value="GST_N_Zeta"/>
    <property type="match status" value="1"/>
</dbReference>
<dbReference type="PROSITE" id="PS50404">
    <property type="entry name" value="GST_NTER"/>
    <property type="match status" value="1"/>
</dbReference>
<dbReference type="InterPro" id="IPR005955">
    <property type="entry name" value="GST_Zeta"/>
</dbReference>
<dbReference type="GO" id="GO:0050077">
    <property type="term" value="F:maleylpyruvate isomerase activity"/>
    <property type="evidence" value="ECO:0007669"/>
    <property type="project" value="UniProtKB-EC"/>
</dbReference>
<dbReference type="InterPro" id="IPR004045">
    <property type="entry name" value="Glutathione_S-Trfase_N"/>
</dbReference>
<dbReference type="SUPFAM" id="SSF47616">
    <property type="entry name" value="GST C-terminal domain-like"/>
    <property type="match status" value="1"/>
</dbReference>
<name>A0A1Y5TKD1_9RHOB</name>
<dbReference type="Proteomes" id="UP000193623">
    <property type="component" value="Unassembled WGS sequence"/>
</dbReference>
<dbReference type="OrthoDB" id="509852at2"/>
<evidence type="ECO:0000313" key="4">
    <source>
        <dbReference type="EMBL" id="SLN62501.1"/>
    </source>
</evidence>
<dbReference type="SUPFAM" id="SSF52833">
    <property type="entry name" value="Thioredoxin-like"/>
    <property type="match status" value="1"/>
</dbReference>
<dbReference type="GO" id="GO:0006559">
    <property type="term" value="P:L-phenylalanine catabolic process"/>
    <property type="evidence" value="ECO:0007669"/>
    <property type="project" value="TreeGrafter"/>
</dbReference>
<comment type="similarity">
    <text evidence="1">Belongs to the GST superfamily. Zeta family.</text>
</comment>
<keyword evidence="4" id="KW-0670">Pyruvate</keyword>
<dbReference type="Gene3D" id="1.20.1050.10">
    <property type="match status" value="1"/>
</dbReference>
<sequence length="212" mass="22979">MRLYSYHRSTTSYRVRSALNLKGLAYELEAVDLTEGAQHTADYKALNPGAGVPTLVLDDGTVLTQSLAILEYLDAVAPEPLLLPQDPIQRAKVQAAAHTVALDIHPINNLRVVQRLKGTHGFSAEAAQAWMCHWMAEGFAALEAQLGDDGPFSFGQTITLADLCLVAQAYNAHRWGLSLDPYPKVQRVEAACLALPEIQAAHPDAPQNAKDS</sequence>
<dbReference type="RefSeq" id="WP_085865713.1">
    <property type="nucleotide sequence ID" value="NZ_FWFT01000007.1"/>
</dbReference>
<dbReference type="NCBIfam" id="TIGR01262">
    <property type="entry name" value="maiA"/>
    <property type="match status" value="1"/>
</dbReference>
<dbReference type="Pfam" id="PF13409">
    <property type="entry name" value="GST_N_2"/>
    <property type="match status" value="1"/>
</dbReference>
<dbReference type="InterPro" id="IPR034330">
    <property type="entry name" value="GST_Zeta_C"/>
</dbReference>
<dbReference type="SFLD" id="SFLDS00019">
    <property type="entry name" value="Glutathione_Transferase_(cytos"/>
    <property type="match status" value="1"/>
</dbReference>
<dbReference type="SFLD" id="SFLDG00358">
    <property type="entry name" value="Main_(cytGST)"/>
    <property type="match status" value="1"/>
</dbReference>
<proteinExistence type="inferred from homology"/>
<protein>
    <submittedName>
        <fullName evidence="4">Maleylpyruvate isomerase</fullName>
        <ecNumber evidence="4">5.2.1.4</ecNumber>
    </submittedName>
</protein>
<dbReference type="PANTHER" id="PTHR42673">
    <property type="entry name" value="MALEYLACETOACETATE ISOMERASE"/>
    <property type="match status" value="1"/>
</dbReference>
<dbReference type="Pfam" id="PF13410">
    <property type="entry name" value="GST_C_2"/>
    <property type="match status" value="1"/>
</dbReference>
<dbReference type="PROSITE" id="PS50405">
    <property type="entry name" value="GST_CTER"/>
    <property type="match status" value="1"/>
</dbReference>
<dbReference type="CDD" id="cd03191">
    <property type="entry name" value="GST_C_Zeta"/>
    <property type="match status" value="1"/>
</dbReference>
<feature type="domain" description="GST C-terminal" evidence="3">
    <location>
        <begin position="86"/>
        <end position="212"/>
    </location>
</feature>
<reference evidence="4 5" key="1">
    <citation type="submission" date="2017-03" db="EMBL/GenBank/DDBJ databases">
        <authorList>
            <person name="Afonso C.L."/>
            <person name="Miller P.J."/>
            <person name="Scott M.A."/>
            <person name="Spackman E."/>
            <person name="Goraichik I."/>
            <person name="Dimitrov K.M."/>
            <person name="Suarez D.L."/>
            <person name="Swayne D.E."/>
        </authorList>
    </citation>
    <scope>NUCLEOTIDE SEQUENCE [LARGE SCALE GENOMIC DNA]</scope>
    <source>
        <strain evidence="4 5">CECT 8397</strain>
    </source>
</reference>
<gene>
    <name evidence="4" type="primary">nagL_2</name>
    <name evidence="4" type="ORF">PSJ8397_03319</name>
</gene>
<dbReference type="AlphaFoldDB" id="A0A1Y5TKD1"/>
<dbReference type="InterPro" id="IPR010987">
    <property type="entry name" value="Glutathione-S-Trfase_C-like"/>
</dbReference>
<evidence type="ECO:0000313" key="5">
    <source>
        <dbReference type="Proteomes" id="UP000193623"/>
    </source>
</evidence>
<organism evidence="4 5">
    <name type="scientific">Pseudooctadecabacter jejudonensis</name>
    <dbReference type="NCBI Taxonomy" id="1391910"/>
    <lineage>
        <taxon>Bacteria</taxon>
        <taxon>Pseudomonadati</taxon>
        <taxon>Pseudomonadota</taxon>
        <taxon>Alphaproteobacteria</taxon>
        <taxon>Rhodobacterales</taxon>
        <taxon>Paracoccaceae</taxon>
        <taxon>Pseudooctadecabacter</taxon>
    </lineage>
</organism>
<dbReference type="PANTHER" id="PTHR42673:SF21">
    <property type="entry name" value="GLUTATHIONE S-TRANSFERASE YFCF"/>
    <property type="match status" value="1"/>
</dbReference>
<dbReference type="EC" id="5.2.1.4" evidence="4"/>
<dbReference type="InterPro" id="IPR034333">
    <property type="entry name" value="GST_Zeta_N"/>
</dbReference>
<dbReference type="InterPro" id="IPR036282">
    <property type="entry name" value="Glutathione-S-Trfase_C_sf"/>
</dbReference>
<dbReference type="GO" id="GO:0005737">
    <property type="term" value="C:cytoplasm"/>
    <property type="evidence" value="ECO:0007669"/>
    <property type="project" value="InterPro"/>
</dbReference>
<dbReference type="EMBL" id="FWFT01000007">
    <property type="protein sequence ID" value="SLN62501.1"/>
    <property type="molecule type" value="Genomic_DNA"/>
</dbReference>
<dbReference type="GO" id="GO:0016034">
    <property type="term" value="F:maleylacetoacetate isomerase activity"/>
    <property type="evidence" value="ECO:0007669"/>
    <property type="project" value="TreeGrafter"/>
</dbReference>
<dbReference type="GO" id="GO:0004364">
    <property type="term" value="F:glutathione transferase activity"/>
    <property type="evidence" value="ECO:0007669"/>
    <property type="project" value="TreeGrafter"/>
</dbReference>
<evidence type="ECO:0000256" key="1">
    <source>
        <dbReference type="ARBA" id="ARBA00010007"/>
    </source>
</evidence>
<dbReference type="InterPro" id="IPR040079">
    <property type="entry name" value="Glutathione_S-Trfase"/>
</dbReference>
<keyword evidence="4" id="KW-0413">Isomerase</keyword>
<evidence type="ECO:0000259" key="3">
    <source>
        <dbReference type="PROSITE" id="PS50405"/>
    </source>
</evidence>
<dbReference type="InterPro" id="IPR036249">
    <property type="entry name" value="Thioredoxin-like_sf"/>
</dbReference>
<feature type="domain" description="GST N-terminal" evidence="2">
    <location>
        <begin position="1"/>
        <end position="81"/>
    </location>
</feature>
<accession>A0A1Y5TKD1</accession>
<evidence type="ECO:0000259" key="2">
    <source>
        <dbReference type="PROSITE" id="PS50404"/>
    </source>
</evidence>
<dbReference type="Gene3D" id="3.40.30.10">
    <property type="entry name" value="Glutaredoxin"/>
    <property type="match status" value="1"/>
</dbReference>